<keyword evidence="4" id="KW-1185">Reference proteome</keyword>
<protein>
    <submittedName>
        <fullName evidence="3">Uncharacterized protein</fullName>
    </submittedName>
</protein>
<evidence type="ECO:0000313" key="3">
    <source>
        <dbReference type="EMBL" id="AUM73064.1"/>
    </source>
</evidence>
<accession>A0A2K9MBR1</accession>
<name>A0A2K9MBR1_9RHOB</name>
<evidence type="ECO:0000256" key="1">
    <source>
        <dbReference type="SAM" id="Coils"/>
    </source>
</evidence>
<evidence type="ECO:0000256" key="2">
    <source>
        <dbReference type="SAM" id="MobiDB-lite"/>
    </source>
</evidence>
<feature type="coiled-coil region" evidence="1">
    <location>
        <begin position="35"/>
        <end position="69"/>
    </location>
</feature>
<dbReference type="KEGG" id="paru:CYR75_01020"/>
<dbReference type="RefSeq" id="WP_101498448.1">
    <property type="nucleotide sequence ID" value="NZ_CP025583.1"/>
</dbReference>
<gene>
    <name evidence="3" type="ORF">CYR75_01020</name>
</gene>
<dbReference type="Proteomes" id="UP000234882">
    <property type="component" value="Chromosome"/>
</dbReference>
<dbReference type="EMBL" id="CP025583">
    <property type="protein sequence ID" value="AUM73064.1"/>
    <property type="molecule type" value="Genomic_DNA"/>
</dbReference>
<proteinExistence type="predicted"/>
<feature type="region of interest" description="Disordered" evidence="2">
    <location>
        <begin position="91"/>
        <end position="123"/>
    </location>
</feature>
<keyword evidence="1" id="KW-0175">Coiled coil</keyword>
<sequence>MTSFADSEKRLNAALERIARALDAGPAQAGADGGDAALAAENAALSQRLAEAEAALADARATIATLEAARAEEAAALDDIMTELEAMIAAAPPPSGDDVADAPYAEDVTPAPGDVLPFDKQEG</sequence>
<evidence type="ECO:0000313" key="4">
    <source>
        <dbReference type="Proteomes" id="UP000234882"/>
    </source>
</evidence>
<reference evidence="4" key="1">
    <citation type="submission" date="2017-12" db="EMBL/GenBank/DDBJ databases">
        <title>Genomic analysis of Paracoccus sp. CBA4604.</title>
        <authorList>
            <person name="Roh S.W."/>
            <person name="Kim J.Y."/>
            <person name="Kim J.S."/>
        </authorList>
    </citation>
    <scope>NUCLEOTIDE SEQUENCE [LARGE SCALE GENOMIC DNA]</scope>
    <source>
        <strain evidence="4">CBA4604</strain>
    </source>
</reference>
<organism evidence="3 4">
    <name type="scientific">Paracoccus jeotgali</name>
    <dbReference type="NCBI Taxonomy" id="2065379"/>
    <lineage>
        <taxon>Bacteria</taxon>
        <taxon>Pseudomonadati</taxon>
        <taxon>Pseudomonadota</taxon>
        <taxon>Alphaproteobacteria</taxon>
        <taxon>Rhodobacterales</taxon>
        <taxon>Paracoccaceae</taxon>
        <taxon>Paracoccus</taxon>
    </lineage>
</organism>
<dbReference type="AlphaFoldDB" id="A0A2K9MBR1"/>